<comment type="caution">
    <text evidence="1">The sequence shown here is derived from an EMBL/GenBank/DDBJ whole genome shotgun (WGS) entry which is preliminary data.</text>
</comment>
<sequence>MLTSRIFDSWTRVHQSIRKKHTHGERWTLSDYSWGPSACGVTFPHRAIASVQYEQSFLSPGLCKHASIHLQHTSSVGTFKFLGPAISPTGSFSMVPASMNKSCPLWCIRKISTDEY</sequence>
<organism evidence="1 2">
    <name type="scientific">Caerostris extrusa</name>
    <name type="common">Bark spider</name>
    <name type="synonym">Caerostris bankana</name>
    <dbReference type="NCBI Taxonomy" id="172846"/>
    <lineage>
        <taxon>Eukaryota</taxon>
        <taxon>Metazoa</taxon>
        <taxon>Ecdysozoa</taxon>
        <taxon>Arthropoda</taxon>
        <taxon>Chelicerata</taxon>
        <taxon>Arachnida</taxon>
        <taxon>Araneae</taxon>
        <taxon>Araneomorphae</taxon>
        <taxon>Entelegynae</taxon>
        <taxon>Araneoidea</taxon>
        <taxon>Araneidae</taxon>
        <taxon>Caerostris</taxon>
    </lineage>
</organism>
<dbReference type="AlphaFoldDB" id="A0AAV4TXF9"/>
<dbReference type="Proteomes" id="UP001054945">
    <property type="component" value="Unassembled WGS sequence"/>
</dbReference>
<evidence type="ECO:0000313" key="1">
    <source>
        <dbReference type="EMBL" id="GIY49670.1"/>
    </source>
</evidence>
<evidence type="ECO:0000313" key="2">
    <source>
        <dbReference type="Proteomes" id="UP001054945"/>
    </source>
</evidence>
<gene>
    <name evidence="1" type="ORF">CEXT_10001</name>
</gene>
<name>A0AAV4TXF9_CAEEX</name>
<reference evidence="1 2" key="1">
    <citation type="submission" date="2021-06" db="EMBL/GenBank/DDBJ databases">
        <title>Caerostris extrusa draft genome.</title>
        <authorList>
            <person name="Kono N."/>
            <person name="Arakawa K."/>
        </authorList>
    </citation>
    <scope>NUCLEOTIDE SEQUENCE [LARGE SCALE GENOMIC DNA]</scope>
</reference>
<keyword evidence="2" id="KW-1185">Reference proteome</keyword>
<accession>A0AAV4TXF9</accession>
<protein>
    <submittedName>
        <fullName evidence="1">Uncharacterized protein</fullName>
    </submittedName>
</protein>
<proteinExistence type="predicted"/>
<dbReference type="EMBL" id="BPLR01011863">
    <property type="protein sequence ID" value="GIY49670.1"/>
    <property type="molecule type" value="Genomic_DNA"/>
</dbReference>